<dbReference type="KEGG" id="ssyi:EKG83_19850"/>
<dbReference type="InterPro" id="IPR050426">
    <property type="entry name" value="Glycosyltransferase_28"/>
</dbReference>
<dbReference type="Gene3D" id="3.40.50.2000">
    <property type="entry name" value="Glycogen Phosphorylase B"/>
    <property type="match status" value="2"/>
</dbReference>
<dbReference type="AlphaFoldDB" id="A0A5Q0GZP3"/>
<dbReference type="SUPFAM" id="SSF53756">
    <property type="entry name" value="UDP-Glycosyltransferase/glycogen phosphorylase"/>
    <property type="match status" value="1"/>
</dbReference>
<dbReference type="EMBL" id="CP034550">
    <property type="protein sequence ID" value="QFZ19389.1"/>
    <property type="molecule type" value="Genomic_DNA"/>
</dbReference>
<evidence type="ECO:0000259" key="1">
    <source>
        <dbReference type="Pfam" id="PF06722"/>
    </source>
</evidence>
<dbReference type="PANTHER" id="PTHR48050:SF13">
    <property type="entry name" value="STEROL 3-BETA-GLUCOSYLTRANSFERASE UGT80A2"/>
    <property type="match status" value="1"/>
</dbReference>
<reference evidence="3" key="1">
    <citation type="journal article" date="2021" name="Curr. Microbiol.">
        <title>Complete genome of nocamycin-producing strain Saccharothrix syringae NRRL B-16468 reveals the biosynthetic potential for secondary metabolites.</title>
        <authorList>
            <person name="Mo X."/>
            <person name="Yang S."/>
        </authorList>
    </citation>
    <scope>NUCLEOTIDE SEQUENCE [LARGE SCALE GENOMIC DNA]</scope>
    <source>
        <strain evidence="3">ATCC 51364 / DSM 43886 / JCM 6844 / KCTC 9398 / NBRC 14523 / NRRL B-16468 / INA 2240</strain>
    </source>
</reference>
<gene>
    <name evidence="2" type="ORF">EKG83_19850</name>
</gene>
<dbReference type="FunFam" id="3.40.50.2000:FF:000072">
    <property type="entry name" value="Glycosyl transferase"/>
    <property type="match status" value="1"/>
</dbReference>
<keyword evidence="3" id="KW-1185">Reference proteome</keyword>
<name>A0A5Q0GZP3_SACSY</name>
<feature type="domain" description="Erythromycin biosynthesis protein CIII-like C-terminal" evidence="1">
    <location>
        <begin position="238"/>
        <end position="377"/>
    </location>
</feature>
<dbReference type="InterPro" id="IPR002213">
    <property type="entry name" value="UDP_glucos_trans"/>
</dbReference>
<dbReference type="Pfam" id="PF06722">
    <property type="entry name" value="EryCIII-like_C"/>
    <property type="match status" value="1"/>
</dbReference>
<dbReference type="GO" id="GO:0017000">
    <property type="term" value="P:antibiotic biosynthetic process"/>
    <property type="evidence" value="ECO:0007669"/>
    <property type="project" value="UniProtKB-ARBA"/>
</dbReference>
<dbReference type="OrthoDB" id="5488434at2"/>
<dbReference type="CDD" id="cd03784">
    <property type="entry name" value="GT1_Gtf-like"/>
    <property type="match status" value="1"/>
</dbReference>
<accession>A0A5Q0GZP3</accession>
<evidence type="ECO:0000313" key="3">
    <source>
        <dbReference type="Proteomes" id="UP000325787"/>
    </source>
</evidence>
<dbReference type="SMR" id="A0A5Q0GZP3"/>
<organism evidence="2 3">
    <name type="scientific">Saccharothrix syringae</name>
    <name type="common">Nocardiopsis syringae</name>
    <dbReference type="NCBI Taxonomy" id="103733"/>
    <lineage>
        <taxon>Bacteria</taxon>
        <taxon>Bacillati</taxon>
        <taxon>Actinomycetota</taxon>
        <taxon>Actinomycetes</taxon>
        <taxon>Pseudonocardiales</taxon>
        <taxon>Pseudonocardiaceae</taxon>
        <taxon>Saccharothrix</taxon>
    </lineage>
</organism>
<dbReference type="GO" id="GO:0016758">
    <property type="term" value="F:hexosyltransferase activity"/>
    <property type="evidence" value="ECO:0007669"/>
    <property type="project" value="UniProtKB-ARBA"/>
</dbReference>
<keyword evidence="2" id="KW-0808">Transferase</keyword>
<sequence>MKILFSSLGTHGHTYPLIPLAIAARELGHEILYVTDKSFEKPLTAHGIEHIPGGLSTRAGFASLLPPGMRPQEVPTELIAEVFGSVMPRAFAQDVAPVLAERRPDLVVHEIGNPGAAMAAQVAGVPALCHGFGRVWAGDNAVSEVVVDHLRRLGAELGAEVPAGGPLTMVMGNPYIDICPPSVQLPGALDLADRIELRPVPFAEPGELPGWVREHREPLVYLTLGTAFGDAGVLRTAIEGLGALDARVLVATGPAVPEGAIGDVPDNVVALPWVPQAELLAHVDLVVHHGGSGTTLGAFGAGVPQLVVPQGADQFANAEAVAEHGLGERLLGEDVTAEAITARARGLLSDEGVRAAAKALAAEVAGMPSPREVAATLPQYA</sequence>
<dbReference type="PANTHER" id="PTHR48050">
    <property type="entry name" value="STEROL 3-BETA-GLUCOSYLTRANSFERASE"/>
    <property type="match status" value="1"/>
</dbReference>
<dbReference type="RefSeq" id="WP_033433114.1">
    <property type="nucleotide sequence ID" value="NZ_CP034550.1"/>
</dbReference>
<dbReference type="GO" id="GO:0008194">
    <property type="term" value="F:UDP-glycosyltransferase activity"/>
    <property type="evidence" value="ECO:0007669"/>
    <property type="project" value="InterPro"/>
</dbReference>
<evidence type="ECO:0000313" key="2">
    <source>
        <dbReference type="EMBL" id="QFZ19389.1"/>
    </source>
</evidence>
<proteinExistence type="predicted"/>
<protein>
    <submittedName>
        <fullName evidence="2">Glycosyltransferase</fullName>
    </submittedName>
</protein>
<dbReference type="Proteomes" id="UP000325787">
    <property type="component" value="Chromosome"/>
</dbReference>
<dbReference type="InterPro" id="IPR010610">
    <property type="entry name" value="EryCIII-like_C"/>
</dbReference>